<dbReference type="AlphaFoldDB" id="A0AA40F2N9"/>
<dbReference type="Pfam" id="PF00069">
    <property type="entry name" value="Pkinase"/>
    <property type="match status" value="1"/>
</dbReference>
<reference evidence="2" key="1">
    <citation type="submission" date="2023-06" db="EMBL/GenBank/DDBJ databases">
        <title>Genome-scale phylogeny and comparative genomics of the fungal order Sordariales.</title>
        <authorList>
            <consortium name="Lawrence Berkeley National Laboratory"/>
            <person name="Hensen N."/>
            <person name="Bonometti L."/>
            <person name="Westerberg I."/>
            <person name="Brannstrom I.O."/>
            <person name="Guillou S."/>
            <person name="Cros-Aarteil S."/>
            <person name="Calhoun S."/>
            <person name="Haridas S."/>
            <person name="Kuo A."/>
            <person name="Mondo S."/>
            <person name="Pangilinan J."/>
            <person name="Riley R."/>
            <person name="LaButti K."/>
            <person name="Andreopoulos B."/>
            <person name="Lipzen A."/>
            <person name="Chen C."/>
            <person name="Yanf M."/>
            <person name="Daum C."/>
            <person name="Ng V."/>
            <person name="Clum A."/>
            <person name="Steindorff A."/>
            <person name="Ohm R."/>
            <person name="Martin F."/>
            <person name="Silar P."/>
            <person name="Natvig D."/>
            <person name="Lalanne C."/>
            <person name="Gautier V."/>
            <person name="Ament-velasquez S.L."/>
            <person name="Kruys A."/>
            <person name="Hutchinson M.I."/>
            <person name="Powell A.J."/>
            <person name="Barry K."/>
            <person name="Miller A.N."/>
            <person name="Grigoriev I.V."/>
            <person name="Debuchy R."/>
            <person name="Gladieux P."/>
            <person name="Thoren M.H."/>
            <person name="Johannesson H."/>
        </authorList>
    </citation>
    <scope>NUCLEOTIDE SEQUENCE</scope>
    <source>
        <strain evidence="2">SMH3187-1</strain>
    </source>
</reference>
<dbReference type="PANTHER" id="PTHR24359:SF37">
    <property type="entry name" value="PROTEIN KINASE DOMAIN-CONTAINING PROTEIN"/>
    <property type="match status" value="1"/>
</dbReference>
<dbReference type="PROSITE" id="PS50011">
    <property type="entry name" value="PROTEIN_KINASE_DOM"/>
    <property type="match status" value="1"/>
</dbReference>
<dbReference type="SUPFAM" id="SSF56112">
    <property type="entry name" value="Protein kinase-like (PK-like)"/>
    <property type="match status" value="1"/>
</dbReference>
<name>A0AA40F2N9_9PEZI</name>
<keyword evidence="3" id="KW-1185">Reference proteome</keyword>
<accession>A0AA40F2N9</accession>
<organism evidence="2 3">
    <name type="scientific">Schizothecium vesticola</name>
    <dbReference type="NCBI Taxonomy" id="314040"/>
    <lineage>
        <taxon>Eukaryota</taxon>
        <taxon>Fungi</taxon>
        <taxon>Dikarya</taxon>
        <taxon>Ascomycota</taxon>
        <taxon>Pezizomycotina</taxon>
        <taxon>Sordariomycetes</taxon>
        <taxon>Sordariomycetidae</taxon>
        <taxon>Sordariales</taxon>
        <taxon>Schizotheciaceae</taxon>
        <taxon>Schizothecium</taxon>
    </lineage>
</organism>
<feature type="domain" description="Protein kinase" evidence="1">
    <location>
        <begin position="240"/>
        <end position="587"/>
    </location>
</feature>
<evidence type="ECO:0000313" key="2">
    <source>
        <dbReference type="EMBL" id="KAK0750053.1"/>
    </source>
</evidence>
<proteinExistence type="predicted"/>
<protein>
    <submittedName>
        <fullName evidence="2">Kinase-like domain-containing protein</fullName>
    </submittedName>
</protein>
<dbReference type="Gene3D" id="1.10.510.10">
    <property type="entry name" value="Transferase(Phosphotransferase) domain 1"/>
    <property type="match status" value="1"/>
</dbReference>
<keyword evidence="2" id="KW-0808">Transferase</keyword>
<keyword evidence="2" id="KW-0418">Kinase</keyword>
<evidence type="ECO:0000259" key="1">
    <source>
        <dbReference type="PROSITE" id="PS50011"/>
    </source>
</evidence>
<sequence>MLHSQESSGATEYGLDGPFVTVVSDRGEKHYRCDASTQSLDRAASTPRPPVSLKALRNELHNAKKDSFEKFHAYIPRRDLEEILSFPQVLKILTELDCFEHLDSTERDLLARKICFGCDSSPPCRKLLAALIGMKEWDFIKCAIDDGMNDDCLPLNPRNREMFLRCQNTGHEHHSFNKEFAVADDRDRLATWTRALAVPYIKQLPHQHFHYVLEAEDHLPMKVKGQVVETATGEVIVSEKPAEIFQAHGGFGTVFKVEIDPSHWNFGDGNTASSAPQNCFALKQLNDKKFDVFETELKSLLFCLHHKFPDEILLEEGQEHMAHVRASFEVRNKTSNKTDYFFLFDWQDGNLAQLWQNEEGLREDKDHPKCMAQQFFGLAAALQCVHNNRLDNKHPDRIQNNNTVYGRHGDLGPSNILYSITKDRGLVLKLADFGLAQLHSRMSRTIGNSASIQRTETYKGPEFDVKNGKISRATDIFSFGCVILEYITWYFQGYAGVDAFSESRKEPEAQRPGFISDTYFRVPSRSAVIQDAVLKNQVLTHIDKLIHHTKCTWYLCQMLELVRDFMLIPDPTKRMESTQLTRRLSNFRKSCEEDTEYYTLPWQSGKPSTYLHRATWRLTFQYPRSQLGK</sequence>
<dbReference type="GO" id="GO:0004674">
    <property type="term" value="F:protein serine/threonine kinase activity"/>
    <property type="evidence" value="ECO:0007669"/>
    <property type="project" value="TreeGrafter"/>
</dbReference>
<dbReference type="SMART" id="SM00220">
    <property type="entry name" value="S_TKc"/>
    <property type="match status" value="1"/>
</dbReference>
<dbReference type="InterPro" id="IPR000719">
    <property type="entry name" value="Prot_kinase_dom"/>
</dbReference>
<comment type="caution">
    <text evidence="2">The sequence shown here is derived from an EMBL/GenBank/DDBJ whole genome shotgun (WGS) entry which is preliminary data.</text>
</comment>
<evidence type="ECO:0000313" key="3">
    <source>
        <dbReference type="Proteomes" id="UP001172155"/>
    </source>
</evidence>
<gene>
    <name evidence="2" type="ORF">B0T18DRAFT_321508</name>
</gene>
<dbReference type="EMBL" id="JAUKUD010000003">
    <property type="protein sequence ID" value="KAK0750053.1"/>
    <property type="molecule type" value="Genomic_DNA"/>
</dbReference>
<dbReference type="GO" id="GO:0005524">
    <property type="term" value="F:ATP binding"/>
    <property type="evidence" value="ECO:0007669"/>
    <property type="project" value="InterPro"/>
</dbReference>
<dbReference type="Proteomes" id="UP001172155">
    <property type="component" value="Unassembled WGS sequence"/>
</dbReference>
<dbReference type="InterPro" id="IPR011009">
    <property type="entry name" value="Kinase-like_dom_sf"/>
</dbReference>
<dbReference type="PANTHER" id="PTHR24359">
    <property type="entry name" value="SERINE/THREONINE-PROTEIN KINASE SBK1"/>
    <property type="match status" value="1"/>
</dbReference>